<evidence type="ECO:0000313" key="9">
    <source>
        <dbReference type="EMBL" id="EFA07625.2"/>
    </source>
</evidence>
<feature type="transmembrane region" description="Helical" evidence="8">
    <location>
        <begin position="225"/>
        <end position="243"/>
    </location>
</feature>
<reference evidence="9 10" key="2">
    <citation type="journal article" date="2010" name="Nucleic Acids Res.">
        <title>BeetleBase in 2010: revisions to provide comprehensive genomic information for Tribolium castaneum.</title>
        <authorList>
            <person name="Kim H.S."/>
            <person name="Murphy T."/>
            <person name="Xia J."/>
            <person name="Caragea D."/>
            <person name="Park Y."/>
            <person name="Beeman R.W."/>
            <person name="Lorenzen M.D."/>
            <person name="Butcher S."/>
            <person name="Manak J.R."/>
            <person name="Brown S.J."/>
        </authorList>
    </citation>
    <scope>GENOME REANNOTATION</scope>
    <source>
        <strain evidence="9 10">Georgia GA2</strain>
    </source>
</reference>
<reference evidence="9 10" key="1">
    <citation type="journal article" date="2008" name="Nature">
        <title>The genome of the model beetle and pest Tribolium castaneum.</title>
        <authorList>
            <consortium name="Tribolium Genome Sequencing Consortium"/>
            <person name="Richards S."/>
            <person name="Gibbs R.A."/>
            <person name="Weinstock G.M."/>
            <person name="Brown S.J."/>
            <person name="Denell R."/>
            <person name="Beeman R.W."/>
            <person name="Gibbs R."/>
            <person name="Beeman R.W."/>
            <person name="Brown S.J."/>
            <person name="Bucher G."/>
            <person name="Friedrich M."/>
            <person name="Grimmelikhuijzen C.J."/>
            <person name="Klingler M."/>
            <person name="Lorenzen M."/>
            <person name="Richards S."/>
            <person name="Roth S."/>
            <person name="Schroder R."/>
            <person name="Tautz D."/>
            <person name="Zdobnov E.M."/>
            <person name="Muzny D."/>
            <person name="Gibbs R.A."/>
            <person name="Weinstock G.M."/>
            <person name="Attaway T."/>
            <person name="Bell S."/>
            <person name="Buhay C.J."/>
            <person name="Chandrabose M.N."/>
            <person name="Chavez D."/>
            <person name="Clerk-Blankenburg K.P."/>
            <person name="Cree A."/>
            <person name="Dao M."/>
            <person name="Davis C."/>
            <person name="Chacko J."/>
            <person name="Dinh H."/>
            <person name="Dugan-Rocha S."/>
            <person name="Fowler G."/>
            <person name="Garner T.T."/>
            <person name="Garnes J."/>
            <person name="Gnirke A."/>
            <person name="Hawes A."/>
            <person name="Hernandez J."/>
            <person name="Hines S."/>
            <person name="Holder M."/>
            <person name="Hume J."/>
            <person name="Jhangiani S.N."/>
            <person name="Joshi V."/>
            <person name="Khan Z.M."/>
            <person name="Jackson L."/>
            <person name="Kovar C."/>
            <person name="Kowis A."/>
            <person name="Lee S."/>
            <person name="Lewis L.R."/>
            <person name="Margolis J."/>
            <person name="Morgan M."/>
            <person name="Nazareth L.V."/>
            <person name="Nguyen N."/>
            <person name="Okwuonu G."/>
            <person name="Parker D."/>
            <person name="Richards S."/>
            <person name="Ruiz S.J."/>
            <person name="Santibanez J."/>
            <person name="Savard J."/>
            <person name="Scherer S.E."/>
            <person name="Schneider B."/>
            <person name="Sodergren E."/>
            <person name="Tautz D."/>
            <person name="Vattahil S."/>
            <person name="Villasana D."/>
            <person name="White C.S."/>
            <person name="Wright R."/>
            <person name="Park Y."/>
            <person name="Beeman R.W."/>
            <person name="Lord J."/>
            <person name="Oppert B."/>
            <person name="Lorenzen M."/>
            <person name="Brown S."/>
            <person name="Wang L."/>
            <person name="Savard J."/>
            <person name="Tautz D."/>
            <person name="Richards S."/>
            <person name="Weinstock G."/>
            <person name="Gibbs R.A."/>
            <person name="Liu Y."/>
            <person name="Worley K."/>
            <person name="Weinstock G."/>
            <person name="Elsik C.G."/>
            <person name="Reese J.T."/>
            <person name="Elhaik E."/>
            <person name="Landan G."/>
            <person name="Graur D."/>
            <person name="Arensburger P."/>
            <person name="Atkinson P."/>
            <person name="Beeman R.W."/>
            <person name="Beidler J."/>
            <person name="Brown S.J."/>
            <person name="Demuth J.P."/>
            <person name="Drury D.W."/>
            <person name="Du Y.Z."/>
            <person name="Fujiwara H."/>
            <person name="Lorenzen M."/>
            <person name="Maselli V."/>
            <person name="Osanai M."/>
            <person name="Park Y."/>
            <person name="Robertson H.M."/>
            <person name="Tu Z."/>
            <person name="Wang J.J."/>
            <person name="Wang S."/>
            <person name="Richards S."/>
            <person name="Song H."/>
            <person name="Zhang L."/>
            <person name="Sodergren E."/>
            <person name="Werner D."/>
            <person name="Stanke M."/>
            <person name="Morgenstern B."/>
            <person name="Solovyev V."/>
            <person name="Kosarev P."/>
            <person name="Brown G."/>
            <person name="Chen H.C."/>
            <person name="Ermolaeva O."/>
            <person name="Hlavina W."/>
            <person name="Kapustin Y."/>
            <person name="Kiryutin B."/>
            <person name="Kitts P."/>
            <person name="Maglott D."/>
            <person name="Pruitt K."/>
            <person name="Sapojnikov V."/>
            <person name="Souvorov A."/>
            <person name="Mackey A.J."/>
            <person name="Waterhouse R.M."/>
            <person name="Wyder S."/>
            <person name="Zdobnov E.M."/>
            <person name="Zdobnov E.M."/>
            <person name="Wyder S."/>
            <person name="Kriventseva E.V."/>
            <person name="Kadowaki T."/>
            <person name="Bork P."/>
            <person name="Aranda M."/>
            <person name="Bao R."/>
            <person name="Beermann A."/>
            <person name="Berns N."/>
            <person name="Bolognesi R."/>
            <person name="Bonneton F."/>
            <person name="Bopp D."/>
            <person name="Brown S.J."/>
            <person name="Bucher G."/>
            <person name="Butts T."/>
            <person name="Chaumot A."/>
            <person name="Denell R.E."/>
            <person name="Ferrier D.E."/>
            <person name="Friedrich M."/>
            <person name="Gordon C.M."/>
            <person name="Jindra M."/>
            <person name="Klingler M."/>
            <person name="Lan Q."/>
            <person name="Lattorff H.M."/>
            <person name="Laudet V."/>
            <person name="von Levetsow C."/>
            <person name="Liu Z."/>
            <person name="Lutz R."/>
            <person name="Lynch J.A."/>
            <person name="da Fonseca R.N."/>
            <person name="Posnien N."/>
            <person name="Reuter R."/>
            <person name="Roth S."/>
            <person name="Savard J."/>
            <person name="Schinko J.B."/>
            <person name="Schmitt C."/>
            <person name="Schoppmeier M."/>
            <person name="Schroder R."/>
            <person name="Shippy T.D."/>
            <person name="Simonnet F."/>
            <person name="Marques-Souza H."/>
            <person name="Tautz D."/>
            <person name="Tomoyasu Y."/>
            <person name="Trauner J."/>
            <person name="Van der Zee M."/>
            <person name="Vervoort M."/>
            <person name="Wittkopp N."/>
            <person name="Wimmer E.A."/>
            <person name="Yang X."/>
            <person name="Jones A.K."/>
            <person name="Sattelle D.B."/>
            <person name="Ebert P.R."/>
            <person name="Nelson D."/>
            <person name="Scott J.G."/>
            <person name="Beeman R.W."/>
            <person name="Muthukrishnan S."/>
            <person name="Kramer K.J."/>
            <person name="Arakane Y."/>
            <person name="Beeman R.W."/>
            <person name="Zhu Q."/>
            <person name="Hogenkamp D."/>
            <person name="Dixit R."/>
            <person name="Oppert B."/>
            <person name="Jiang H."/>
            <person name="Zou Z."/>
            <person name="Marshall J."/>
            <person name="Elpidina E."/>
            <person name="Vinokurov K."/>
            <person name="Oppert C."/>
            <person name="Zou Z."/>
            <person name="Evans J."/>
            <person name="Lu Z."/>
            <person name="Zhao P."/>
            <person name="Sumathipala N."/>
            <person name="Altincicek B."/>
            <person name="Vilcinskas A."/>
            <person name="Williams M."/>
            <person name="Hultmark D."/>
            <person name="Hetru C."/>
            <person name="Jiang H."/>
            <person name="Grimmelikhuijzen C.J."/>
            <person name="Hauser F."/>
            <person name="Cazzamali G."/>
            <person name="Williamson M."/>
            <person name="Park Y."/>
            <person name="Li B."/>
            <person name="Tanaka Y."/>
            <person name="Predel R."/>
            <person name="Neupert S."/>
            <person name="Schachtner J."/>
            <person name="Verleyen P."/>
            <person name="Raible F."/>
            <person name="Bork P."/>
            <person name="Friedrich M."/>
            <person name="Walden K.K."/>
            <person name="Robertson H.M."/>
            <person name="Angeli S."/>
            <person name="Foret S."/>
            <person name="Bucher G."/>
            <person name="Schuetz S."/>
            <person name="Maleszka R."/>
            <person name="Wimmer E.A."/>
            <person name="Beeman R.W."/>
            <person name="Lorenzen M."/>
            <person name="Tomoyasu Y."/>
            <person name="Miller S.C."/>
            <person name="Grossmann D."/>
            <person name="Bucher G."/>
        </authorList>
    </citation>
    <scope>NUCLEOTIDE SEQUENCE [LARGE SCALE GENOMIC DNA]</scope>
    <source>
        <strain evidence="9 10">Georgia GA2</strain>
    </source>
</reference>
<keyword evidence="4 8" id="KW-1133">Transmembrane helix</keyword>
<comment type="subcellular location">
    <subcellularLocation>
        <location evidence="1">Cell membrane</location>
        <topology evidence="1">Multi-pass membrane protein</topology>
    </subcellularLocation>
</comment>
<keyword evidence="6 9" id="KW-0675">Receptor</keyword>
<dbReference type="InParanoid" id="D6WTL7"/>
<accession>D6WTL7</accession>
<evidence type="ECO:0000256" key="4">
    <source>
        <dbReference type="ARBA" id="ARBA00022989"/>
    </source>
</evidence>
<dbReference type="HOGENOM" id="CLU_753019_0_0_1"/>
<dbReference type="GO" id="GO:0030424">
    <property type="term" value="C:axon"/>
    <property type="evidence" value="ECO:0000318"/>
    <property type="project" value="GO_Central"/>
</dbReference>
<dbReference type="Pfam" id="PF08395">
    <property type="entry name" value="7tm_7"/>
    <property type="match status" value="1"/>
</dbReference>
<keyword evidence="3 8" id="KW-0812">Transmembrane</keyword>
<dbReference type="InterPro" id="IPR013604">
    <property type="entry name" value="7TM_chemorcpt"/>
</dbReference>
<dbReference type="EMBL" id="KQ971355">
    <property type="protein sequence ID" value="EFA07625.2"/>
    <property type="molecule type" value="Genomic_DNA"/>
</dbReference>
<keyword evidence="5 8" id="KW-0472">Membrane</keyword>
<evidence type="ECO:0000256" key="8">
    <source>
        <dbReference type="SAM" id="Phobius"/>
    </source>
</evidence>
<evidence type="ECO:0000256" key="3">
    <source>
        <dbReference type="ARBA" id="ARBA00022692"/>
    </source>
</evidence>
<dbReference type="PANTHER" id="PTHR21143:SF133">
    <property type="entry name" value="GUSTATORY AND PHEROMONE RECEPTOR 32A-RELATED"/>
    <property type="match status" value="1"/>
</dbReference>
<organism evidence="9 10">
    <name type="scientific">Tribolium castaneum</name>
    <name type="common">Red flour beetle</name>
    <dbReference type="NCBI Taxonomy" id="7070"/>
    <lineage>
        <taxon>Eukaryota</taxon>
        <taxon>Metazoa</taxon>
        <taxon>Ecdysozoa</taxon>
        <taxon>Arthropoda</taxon>
        <taxon>Hexapoda</taxon>
        <taxon>Insecta</taxon>
        <taxon>Pterygota</taxon>
        <taxon>Neoptera</taxon>
        <taxon>Endopterygota</taxon>
        <taxon>Coleoptera</taxon>
        <taxon>Polyphaga</taxon>
        <taxon>Cucujiformia</taxon>
        <taxon>Tenebrionidae</taxon>
        <taxon>Tenebrionidae incertae sedis</taxon>
        <taxon>Tribolium</taxon>
    </lineage>
</organism>
<evidence type="ECO:0000256" key="1">
    <source>
        <dbReference type="ARBA" id="ARBA00004651"/>
    </source>
</evidence>
<dbReference type="GO" id="GO:0030425">
    <property type="term" value="C:dendrite"/>
    <property type="evidence" value="ECO:0000318"/>
    <property type="project" value="GO_Central"/>
</dbReference>
<dbReference type="AlphaFoldDB" id="D6WTL7"/>
<dbReference type="GO" id="GO:0007165">
    <property type="term" value="P:signal transduction"/>
    <property type="evidence" value="ECO:0007669"/>
    <property type="project" value="UniProtKB-KW"/>
</dbReference>
<evidence type="ECO:0000313" key="10">
    <source>
        <dbReference type="Proteomes" id="UP000007266"/>
    </source>
</evidence>
<dbReference type="GO" id="GO:0043025">
    <property type="term" value="C:neuronal cell body"/>
    <property type="evidence" value="ECO:0000318"/>
    <property type="project" value="GO_Central"/>
</dbReference>
<dbReference type="GO" id="GO:0007635">
    <property type="term" value="P:chemosensory behavior"/>
    <property type="evidence" value="ECO:0000318"/>
    <property type="project" value="GO_Central"/>
</dbReference>
<dbReference type="Proteomes" id="UP000007266">
    <property type="component" value="Linkage group 7"/>
</dbReference>
<evidence type="ECO:0000256" key="2">
    <source>
        <dbReference type="ARBA" id="ARBA00022475"/>
    </source>
</evidence>
<dbReference type="GO" id="GO:0008049">
    <property type="term" value="P:male courtship behavior"/>
    <property type="evidence" value="ECO:0000318"/>
    <property type="project" value="GO_Central"/>
</dbReference>
<gene>
    <name evidence="9" type="primary">AUGUSTUS-3.0.2_30221</name>
    <name evidence="9" type="ORF">TcasGA2_TC030221</name>
</gene>
<dbReference type="PANTHER" id="PTHR21143">
    <property type="entry name" value="INVERTEBRATE GUSTATORY RECEPTOR"/>
    <property type="match status" value="1"/>
</dbReference>
<keyword evidence="7" id="KW-0807">Transducer</keyword>
<sequence length="244" mass="29251">MNQFVEPVTLLIFYYIVPITIKCFDNLFKRDILNLLLVKFKFLNKEFDRQSDIADLPKLFPLTKTKKIKFLENEEIDSNLRYIEELSQYHYHLVQLSLDICKIFEIEVVITLILWFEKIIESTYFAIFTLVNDDYNHKTLFHALDVIHATFEFYWLFTSIENFNRVQIEANKTPILAHDVWNKYVTKKFDDKVRHLQLISVRFLNTKLQFTAAGLFNLDRSFCHTVIFGVTVYVVILIQFYIYI</sequence>
<evidence type="ECO:0000256" key="6">
    <source>
        <dbReference type="ARBA" id="ARBA00023170"/>
    </source>
</evidence>
<proteinExistence type="predicted"/>
<name>D6WTL7_TRICA</name>
<protein>
    <submittedName>
        <fullName evidence="9">Gustatory receptor 132</fullName>
    </submittedName>
</protein>
<evidence type="ECO:0000256" key="7">
    <source>
        <dbReference type="ARBA" id="ARBA00023224"/>
    </source>
</evidence>
<keyword evidence="10" id="KW-1185">Reference proteome</keyword>
<evidence type="ECO:0000256" key="5">
    <source>
        <dbReference type="ARBA" id="ARBA00023136"/>
    </source>
</evidence>
<keyword evidence="2" id="KW-1003">Cell membrane</keyword>
<dbReference type="GO" id="GO:0050909">
    <property type="term" value="P:sensory perception of taste"/>
    <property type="evidence" value="ECO:0007669"/>
    <property type="project" value="InterPro"/>
</dbReference>
<dbReference type="GO" id="GO:0005886">
    <property type="term" value="C:plasma membrane"/>
    <property type="evidence" value="ECO:0007669"/>
    <property type="project" value="UniProtKB-SubCell"/>
</dbReference>